<proteinExistence type="predicted"/>
<gene>
    <name evidence="1" type="ORF">NSPZN2_11452</name>
</gene>
<reference evidence="1 2" key="1">
    <citation type="submission" date="2021-02" db="EMBL/GenBank/DDBJ databases">
        <authorList>
            <person name="Han P."/>
        </authorList>
    </citation>
    <scope>NUCLEOTIDE SEQUENCE [LARGE SCALE GENOMIC DNA]</scope>
    <source>
        <strain evidence="1">Candidatus Nitrospira sp. ZN2</strain>
    </source>
</reference>
<dbReference type="SUPFAM" id="SSF75169">
    <property type="entry name" value="DsrEFH-like"/>
    <property type="match status" value="1"/>
</dbReference>
<evidence type="ECO:0000313" key="1">
    <source>
        <dbReference type="EMBL" id="CAE6716017.1"/>
    </source>
</evidence>
<dbReference type="PANTHER" id="PTHR34655">
    <property type="entry name" value="CONSERVED WITHIN P. AEROPHILUM"/>
    <property type="match status" value="1"/>
</dbReference>
<dbReference type="RefSeq" id="WP_213041191.1">
    <property type="nucleotide sequence ID" value="NZ_CAJNBJ010000001.1"/>
</dbReference>
<evidence type="ECO:0000313" key="2">
    <source>
        <dbReference type="Proteomes" id="UP000675880"/>
    </source>
</evidence>
<comment type="caution">
    <text evidence="1">The sequence shown here is derived from an EMBL/GenBank/DDBJ whole genome shotgun (WGS) entry which is preliminary data.</text>
</comment>
<keyword evidence="2" id="KW-1185">Reference proteome</keyword>
<protein>
    <recommendedName>
        <fullName evidence="3">Peroxiredoxin</fullName>
    </recommendedName>
</protein>
<dbReference type="Proteomes" id="UP000675880">
    <property type="component" value="Unassembled WGS sequence"/>
</dbReference>
<evidence type="ECO:0008006" key="3">
    <source>
        <dbReference type="Google" id="ProtNLM"/>
    </source>
</evidence>
<accession>A0ABM8QUL7</accession>
<organism evidence="1 2">
    <name type="scientific">Nitrospira defluvii</name>
    <dbReference type="NCBI Taxonomy" id="330214"/>
    <lineage>
        <taxon>Bacteria</taxon>
        <taxon>Pseudomonadati</taxon>
        <taxon>Nitrospirota</taxon>
        <taxon>Nitrospiria</taxon>
        <taxon>Nitrospirales</taxon>
        <taxon>Nitrospiraceae</taxon>
        <taxon>Nitrospira</taxon>
    </lineage>
</organism>
<dbReference type="InterPro" id="IPR027396">
    <property type="entry name" value="DsrEFH-like"/>
</dbReference>
<name>A0ABM8QUL7_9BACT</name>
<dbReference type="Gene3D" id="3.40.1260.10">
    <property type="entry name" value="DsrEFH-like"/>
    <property type="match status" value="1"/>
</dbReference>
<sequence>MAEKPKFVIFAHNATYDKLHQVATLGLTAAAMGKDVIVVLLFWTIKKLAEGKIDQIDFPQEYAASAEEVTRLLKEKKVPTISEMFHEARLVGQFRLIACSAGLEYMGVEAGAVERHVDEVLGLPSILSLTAQAETKLFI</sequence>
<dbReference type="EMBL" id="CAJNBJ010000001">
    <property type="protein sequence ID" value="CAE6716017.1"/>
    <property type="molecule type" value="Genomic_DNA"/>
</dbReference>
<dbReference type="PANTHER" id="PTHR34655:SF2">
    <property type="entry name" value="PEROXIREDOXIN FAMILY PROTEIN"/>
    <property type="match status" value="1"/>
</dbReference>